<dbReference type="InterPro" id="IPR036259">
    <property type="entry name" value="MFS_trans_sf"/>
</dbReference>
<dbReference type="GO" id="GO:0016020">
    <property type="term" value="C:membrane"/>
    <property type="evidence" value="ECO:0007669"/>
    <property type="project" value="UniProtKB-SubCell"/>
</dbReference>
<comment type="subcellular location">
    <subcellularLocation>
        <location evidence="1">Membrane</location>
        <topology evidence="1">Multi-pass membrane protein</topology>
    </subcellularLocation>
</comment>
<reference evidence="6" key="2">
    <citation type="journal article" date="2022" name="Res Sq">
        <title>Comparative Genomics Reveals Insights into the Divergent Evolution of Astigmatic Mites and Household Pest Adaptations.</title>
        <authorList>
            <person name="Xiong Q."/>
            <person name="Wan A.T.-Y."/>
            <person name="Liu X.-Y."/>
            <person name="Fung C.S.-H."/>
            <person name="Xiao X."/>
            <person name="Malainual N."/>
            <person name="Hou J."/>
            <person name="Wang L."/>
            <person name="Wang M."/>
            <person name="Yang K."/>
            <person name="Cui Y."/>
            <person name="Leung E."/>
            <person name="Nong W."/>
            <person name="Shin S.-K."/>
            <person name="Au S."/>
            <person name="Jeong K.Y."/>
            <person name="Chew F.T."/>
            <person name="Hui J."/>
            <person name="Leung T.F."/>
            <person name="Tungtrongchitr A."/>
            <person name="Zhong N."/>
            <person name="Liu Z."/>
            <person name="Tsui S."/>
        </authorList>
    </citation>
    <scope>NUCLEOTIDE SEQUENCE</scope>
    <source>
        <strain evidence="6">Derf</strain>
        <tissue evidence="6">Whole organism</tissue>
    </source>
</reference>
<feature type="transmembrane region" description="Helical" evidence="5">
    <location>
        <begin position="126"/>
        <end position="148"/>
    </location>
</feature>
<feature type="transmembrane region" description="Helical" evidence="5">
    <location>
        <begin position="168"/>
        <end position="189"/>
    </location>
</feature>
<evidence type="ECO:0000313" key="6">
    <source>
        <dbReference type="EMBL" id="KAH9527931.1"/>
    </source>
</evidence>
<evidence type="ECO:0000256" key="5">
    <source>
        <dbReference type="SAM" id="Phobius"/>
    </source>
</evidence>
<sequence length="463" mass="53190">MWNFIRQNNYFLFDLYIFLFIFSYGIYILTTGWLIQDKICRNLFNQSRTFCEYINEKDRFDENEIIIRDEILAFGAMFNNYAQCYYFELSPYYLLLVNLTVCLTGGMTTFLAAINRCIVVNSSPEFHAIYFTILHVILVIAPSLGTLIAGSNIHFLDDNEQNTQLRNYNQNFIIMLGISLVSLLMILLIKVERDETMKETIGDSDSEALISPDMNNNISDNTNQSVNGISQRLFTVRETKFGKIRKIIRTFFDFENVRQTYHCFIKPRPIHAREQIFFMVFILFLFLTNMTGIDSIFLQFSQQVYQLDAQEYSFISVYIKILPTIVLLISSYVLINKLQLKDGTMFALTITSGFISQVLIGTFPNLLIFLVAIFIGALFNLATIVIKTKMAKIVAADEAGKIFSMTSTLESLSPTLGALIFSTIFASSISFYPTMCFHIAALITVISLILALFQDVYFKNYDQ</sequence>
<feature type="transmembrane region" description="Helical" evidence="5">
    <location>
        <begin position="366"/>
        <end position="386"/>
    </location>
</feature>
<feature type="transmembrane region" description="Helical" evidence="5">
    <location>
        <begin position="92"/>
        <end position="114"/>
    </location>
</feature>
<keyword evidence="7" id="KW-1185">Reference proteome</keyword>
<dbReference type="PANTHER" id="PTHR23507">
    <property type="entry name" value="ZGC:174356"/>
    <property type="match status" value="1"/>
</dbReference>
<dbReference type="SUPFAM" id="SSF103473">
    <property type="entry name" value="MFS general substrate transporter"/>
    <property type="match status" value="1"/>
</dbReference>
<keyword evidence="2 5" id="KW-0812">Transmembrane</keyword>
<dbReference type="Gene3D" id="1.20.1250.20">
    <property type="entry name" value="MFS general substrate transporter like domains"/>
    <property type="match status" value="1"/>
</dbReference>
<feature type="transmembrane region" description="Helical" evidence="5">
    <location>
        <begin position="312"/>
        <end position="335"/>
    </location>
</feature>
<accession>A0A922ICQ9</accession>
<dbReference type="AlphaFoldDB" id="A0A922ICQ9"/>
<feature type="transmembrane region" description="Helical" evidence="5">
    <location>
        <begin position="342"/>
        <end position="360"/>
    </location>
</feature>
<organism evidence="6 7">
    <name type="scientific">Dermatophagoides farinae</name>
    <name type="common">American house dust mite</name>
    <dbReference type="NCBI Taxonomy" id="6954"/>
    <lineage>
        <taxon>Eukaryota</taxon>
        <taxon>Metazoa</taxon>
        <taxon>Ecdysozoa</taxon>
        <taxon>Arthropoda</taxon>
        <taxon>Chelicerata</taxon>
        <taxon>Arachnida</taxon>
        <taxon>Acari</taxon>
        <taxon>Acariformes</taxon>
        <taxon>Sarcoptiformes</taxon>
        <taxon>Astigmata</taxon>
        <taxon>Psoroptidia</taxon>
        <taxon>Analgoidea</taxon>
        <taxon>Pyroglyphidae</taxon>
        <taxon>Dermatophagoidinae</taxon>
        <taxon>Dermatophagoides</taxon>
    </lineage>
</organism>
<feature type="transmembrane region" description="Helical" evidence="5">
    <location>
        <begin position="276"/>
        <end position="300"/>
    </location>
</feature>
<evidence type="ECO:0000256" key="3">
    <source>
        <dbReference type="ARBA" id="ARBA00022989"/>
    </source>
</evidence>
<keyword evidence="4 5" id="KW-0472">Membrane</keyword>
<evidence type="ECO:0000256" key="4">
    <source>
        <dbReference type="ARBA" id="ARBA00023136"/>
    </source>
</evidence>
<evidence type="ECO:0000256" key="1">
    <source>
        <dbReference type="ARBA" id="ARBA00004141"/>
    </source>
</evidence>
<dbReference type="PANTHER" id="PTHR23507:SF1">
    <property type="entry name" value="FI18259P1-RELATED"/>
    <property type="match status" value="1"/>
</dbReference>
<feature type="transmembrane region" description="Helical" evidence="5">
    <location>
        <begin position="437"/>
        <end position="458"/>
    </location>
</feature>
<evidence type="ECO:0000256" key="2">
    <source>
        <dbReference type="ARBA" id="ARBA00022692"/>
    </source>
</evidence>
<dbReference type="GO" id="GO:0022857">
    <property type="term" value="F:transmembrane transporter activity"/>
    <property type="evidence" value="ECO:0007669"/>
    <property type="project" value="TreeGrafter"/>
</dbReference>
<feature type="transmembrane region" description="Helical" evidence="5">
    <location>
        <begin position="12"/>
        <end position="35"/>
    </location>
</feature>
<proteinExistence type="predicted"/>
<gene>
    <name evidence="6" type="ORF">DERF_001918</name>
</gene>
<protein>
    <submittedName>
        <fullName evidence="6">Uncharacterized protein</fullName>
    </submittedName>
</protein>
<reference evidence="6" key="1">
    <citation type="submission" date="2013-05" db="EMBL/GenBank/DDBJ databases">
        <authorList>
            <person name="Yim A.K.Y."/>
            <person name="Chan T.F."/>
            <person name="Ji K.M."/>
            <person name="Liu X.Y."/>
            <person name="Zhou J.W."/>
            <person name="Li R.Q."/>
            <person name="Yang K.Y."/>
            <person name="Li J."/>
            <person name="Li M."/>
            <person name="Law P.T.W."/>
            <person name="Wu Y.L."/>
            <person name="Cai Z.L."/>
            <person name="Qin H."/>
            <person name="Bao Y."/>
            <person name="Leung R.K.K."/>
            <person name="Ng P.K.S."/>
            <person name="Zou J."/>
            <person name="Zhong X.J."/>
            <person name="Ran P.X."/>
            <person name="Zhong N.S."/>
            <person name="Liu Z.G."/>
            <person name="Tsui S.K.W."/>
        </authorList>
    </citation>
    <scope>NUCLEOTIDE SEQUENCE</scope>
    <source>
        <strain evidence="6">Derf</strain>
        <tissue evidence="6">Whole organism</tissue>
    </source>
</reference>
<name>A0A922ICQ9_DERFA</name>
<dbReference type="Proteomes" id="UP000790347">
    <property type="component" value="Unassembled WGS sequence"/>
</dbReference>
<dbReference type="EMBL" id="ASGP02000001">
    <property type="protein sequence ID" value="KAH9527931.1"/>
    <property type="molecule type" value="Genomic_DNA"/>
</dbReference>
<evidence type="ECO:0000313" key="7">
    <source>
        <dbReference type="Proteomes" id="UP000790347"/>
    </source>
</evidence>
<keyword evidence="3 5" id="KW-1133">Transmembrane helix</keyword>
<comment type="caution">
    <text evidence="6">The sequence shown here is derived from an EMBL/GenBank/DDBJ whole genome shotgun (WGS) entry which is preliminary data.</text>
</comment>